<dbReference type="InterPro" id="IPR036928">
    <property type="entry name" value="AS_sf"/>
</dbReference>
<dbReference type="AlphaFoldDB" id="E0XZA0"/>
<dbReference type="EMBL" id="GU474931">
    <property type="protein sequence ID" value="ADI19741.1"/>
    <property type="molecule type" value="Genomic_DNA"/>
</dbReference>
<dbReference type="SUPFAM" id="SSF75304">
    <property type="entry name" value="Amidase signature (AS) enzymes"/>
    <property type="match status" value="1"/>
</dbReference>
<proteinExistence type="predicted"/>
<dbReference type="PANTHER" id="PTHR11895">
    <property type="entry name" value="TRANSAMIDASE"/>
    <property type="match status" value="1"/>
</dbReference>
<name>E0XZA0_9BACT</name>
<dbReference type="InterPro" id="IPR000120">
    <property type="entry name" value="Amidase"/>
</dbReference>
<organism evidence="3">
    <name type="scientific">uncultured bacterium EB000_36F02</name>
    <dbReference type="NCBI Taxonomy" id="710810"/>
    <lineage>
        <taxon>Bacteria</taxon>
        <taxon>environmental samples</taxon>
    </lineage>
</organism>
<reference evidence="3" key="1">
    <citation type="journal article" date="2011" name="Environ. Microbiol.">
        <title>Time-series analyses of Monterey Bay coastal microbial picoplankton using a 'genome proxy' microarray.</title>
        <authorList>
            <person name="Rich V.I."/>
            <person name="Pham V.D."/>
            <person name="Eppley J."/>
            <person name="Shi Y."/>
            <person name="DeLong E.F."/>
        </authorList>
    </citation>
    <scope>NUCLEOTIDE SEQUENCE</scope>
</reference>
<sequence>MSLSSLSVTELSKKLKKGEIKSEELVKSYIEQINKKDKQIEAWEFFEPDLAISQAKKLDADRQAGKVQGDLHGIPVGIKDIFDTEDMPTLDGSEAHKKNPSLNDCTVVSKLKQAGAIIMGKTVTAELAHLTPGKTKNPHDPTRTPGGSSMGSAAAVAANMVPLAVGSQTNGSVIRPASFCGVVGYKPSKGLISRHLVMQVSQVLDQIGVFSNSIEDAALISEQLFGHDKLDPDTTLRAKPKLLAASKEKPPMEPLFAYINLPFMNELEADAKEAFDEVKDELKGQIKDVEFPKAFSEIPKWHKIIAESDMAKSFSVDYQKFKNLLSDQIVETIERGQKYKATEYNEACLKINEVTAYFDEFFHHYDAILTPSACGEAPKDLKTTGNPIFCTIWTYCGMPSISLPLLQGKNKLPIGIQLVSSLYDDERLFRNATWLTGKIK</sequence>
<dbReference type="Gene3D" id="3.90.1300.10">
    <property type="entry name" value="Amidase signature (AS) domain"/>
    <property type="match status" value="1"/>
</dbReference>
<dbReference type="GO" id="GO:0003824">
    <property type="term" value="F:catalytic activity"/>
    <property type="evidence" value="ECO:0007669"/>
    <property type="project" value="InterPro"/>
</dbReference>
<evidence type="ECO:0000259" key="2">
    <source>
        <dbReference type="Pfam" id="PF01425"/>
    </source>
</evidence>
<dbReference type="InterPro" id="IPR023631">
    <property type="entry name" value="Amidase_dom"/>
</dbReference>
<evidence type="ECO:0000313" key="3">
    <source>
        <dbReference type="EMBL" id="ADI19741.1"/>
    </source>
</evidence>
<feature type="region of interest" description="Disordered" evidence="1">
    <location>
        <begin position="131"/>
        <end position="151"/>
    </location>
</feature>
<accession>E0XZA0</accession>
<dbReference type="PANTHER" id="PTHR11895:SF151">
    <property type="entry name" value="GLUTAMYL-TRNA(GLN) AMIDOTRANSFERASE SUBUNIT A"/>
    <property type="match status" value="1"/>
</dbReference>
<protein>
    <recommendedName>
        <fullName evidence="2">Amidase domain-containing protein</fullName>
    </recommendedName>
</protein>
<dbReference type="Pfam" id="PF01425">
    <property type="entry name" value="Amidase"/>
    <property type="match status" value="1"/>
</dbReference>
<evidence type="ECO:0000256" key="1">
    <source>
        <dbReference type="SAM" id="MobiDB-lite"/>
    </source>
</evidence>
<feature type="domain" description="Amidase" evidence="2">
    <location>
        <begin position="24"/>
        <end position="428"/>
    </location>
</feature>